<protein>
    <recommendedName>
        <fullName evidence="5">phosphoglycolate phosphatase</fullName>
        <ecNumber evidence="5">3.1.3.18</ecNumber>
    </recommendedName>
</protein>
<dbReference type="InterPro" id="IPR050155">
    <property type="entry name" value="HAD-like_hydrolase_sf"/>
</dbReference>
<dbReference type="EMBL" id="CP071060">
    <property type="protein sequence ID" value="QSI78553.1"/>
    <property type="molecule type" value="Genomic_DNA"/>
</dbReference>
<evidence type="ECO:0000313" key="11">
    <source>
        <dbReference type="Proteomes" id="UP000663570"/>
    </source>
</evidence>
<dbReference type="PANTHER" id="PTHR43434:SF23">
    <property type="entry name" value="PHOSPHOGLYCOLATE PHOSPHATASE"/>
    <property type="match status" value="1"/>
</dbReference>
<dbReference type="PANTHER" id="PTHR43434">
    <property type="entry name" value="PHOSPHOGLYCOLATE PHOSPHATASE"/>
    <property type="match status" value="1"/>
</dbReference>
<evidence type="ECO:0000256" key="5">
    <source>
        <dbReference type="ARBA" id="ARBA00013078"/>
    </source>
</evidence>
<dbReference type="NCBIfam" id="TIGR01509">
    <property type="entry name" value="HAD-SF-IA-v3"/>
    <property type="match status" value="1"/>
</dbReference>
<comment type="similarity">
    <text evidence="4">Belongs to the HAD-like hydrolase superfamily. CbbY/CbbZ/Gph/YieH family.</text>
</comment>
<sequence>MTQAPTCCVLFDLDGTLADTAPDLGAALNHVLEEEGVALLPIEATRPVTSQGVRGLLRVGLGIGPDDTNYQTLAQRVLKHYAAGICRHTRLFDGMPGVLATLESRGIKWGIVTNKHARFTEPLVDALGLMQRAACVISGDSAAHPKPHPAPLLMACERANVAPTHSIYVGDDLRDIQAGKAAGMCTIAAAWGYLGEGEAIHEWGADHIAPTPEALLDVVFSINVQ</sequence>
<keyword evidence="7 10" id="KW-0378">Hydrolase</keyword>
<dbReference type="GO" id="GO:0008967">
    <property type="term" value="F:phosphoglycolate phosphatase activity"/>
    <property type="evidence" value="ECO:0007669"/>
    <property type="project" value="UniProtKB-EC"/>
</dbReference>
<dbReference type="InterPro" id="IPR036412">
    <property type="entry name" value="HAD-like_sf"/>
</dbReference>
<dbReference type="SFLD" id="SFLDS00003">
    <property type="entry name" value="Haloacid_Dehalogenase"/>
    <property type="match status" value="1"/>
</dbReference>
<keyword evidence="6" id="KW-0479">Metal-binding</keyword>
<evidence type="ECO:0000256" key="9">
    <source>
        <dbReference type="ARBA" id="ARBA00023277"/>
    </source>
</evidence>
<evidence type="ECO:0000313" key="10">
    <source>
        <dbReference type="EMBL" id="QSI78553.1"/>
    </source>
</evidence>
<dbReference type="Gene3D" id="3.40.50.1000">
    <property type="entry name" value="HAD superfamily/HAD-like"/>
    <property type="match status" value="1"/>
</dbReference>
<organism evidence="10 11">
    <name type="scientific">Niveibacterium microcysteis</name>
    <dbReference type="NCBI Taxonomy" id="2811415"/>
    <lineage>
        <taxon>Bacteria</taxon>
        <taxon>Pseudomonadati</taxon>
        <taxon>Pseudomonadota</taxon>
        <taxon>Betaproteobacteria</taxon>
        <taxon>Rhodocyclales</taxon>
        <taxon>Rhodocyclaceae</taxon>
        <taxon>Niveibacterium</taxon>
    </lineage>
</organism>
<comment type="pathway">
    <text evidence="3">Organic acid metabolism; glycolate biosynthesis; glycolate from 2-phosphoglycolate: step 1/1.</text>
</comment>
<keyword evidence="8" id="KW-0460">Magnesium</keyword>
<dbReference type="NCBIfam" id="TIGR01549">
    <property type="entry name" value="HAD-SF-IA-v1"/>
    <property type="match status" value="1"/>
</dbReference>
<evidence type="ECO:0000256" key="7">
    <source>
        <dbReference type="ARBA" id="ARBA00022801"/>
    </source>
</evidence>
<dbReference type="EC" id="3.1.3.18" evidence="5"/>
<proteinExistence type="inferred from homology"/>
<dbReference type="SUPFAM" id="SSF56784">
    <property type="entry name" value="HAD-like"/>
    <property type="match status" value="1"/>
</dbReference>
<evidence type="ECO:0000256" key="8">
    <source>
        <dbReference type="ARBA" id="ARBA00022842"/>
    </source>
</evidence>
<gene>
    <name evidence="10" type="primary">gph</name>
    <name evidence="10" type="ORF">JY500_08075</name>
</gene>
<dbReference type="SFLD" id="SFLDG01135">
    <property type="entry name" value="C1.5.6:_HAD__Beta-PGM__Phospha"/>
    <property type="match status" value="1"/>
</dbReference>
<dbReference type="Gene3D" id="1.10.150.240">
    <property type="entry name" value="Putative phosphatase, domain 2"/>
    <property type="match status" value="1"/>
</dbReference>
<evidence type="ECO:0000256" key="4">
    <source>
        <dbReference type="ARBA" id="ARBA00006171"/>
    </source>
</evidence>
<evidence type="ECO:0000256" key="2">
    <source>
        <dbReference type="ARBA" id="ARBA00001946"/>
    </source>
</evidence>
<evidence type="ECO:0000256" key="6">
    <source>
        <dbReference type="ARBA" id="ARBA00022723"/>
    </source>
</evidence>
<dbReference type="Proteomes" id="UP000663570">
    <property type="component" value="Chromosome"/>
</dbReference>
<dbReference type="InterPro" id="IPR037512">
    <property type="entry name" value="PGPase_prok"/>
</dbReference>
<comment type="catalytic activity">
    <reaction evidence="1">
        <text>2-phosphoglycolate + H2O = glycolate + phosphate</text>
        <dbReference type="Rhea" id="RHEA:14369"/>
        <dbReference type="ChEBI" id="CHEBI:15377"/>
        <dbReference type="ChEBI" id="CHEBI:29805"/>
        <dbReference type="ChEBI" id="CHEBI:43474"/>
        <dbReference type="ChEBI" id="CHEBI:58033"/>
        <dbReference type="EC" id="3.1.3.18"/>
    </reaction>
</comment>
<evidence type="ECO:0000256" key="1">
    <source>
        <dbReference type="ARBA" id="ARBA00000830"/>
    </source>
</evidence>
<dbReference type="RefSeq" id="WP_206255947.1">
    <property type="nucleotide sequence ID" value="NZ_CP071060.1"/>
</dbReference>
<dbReference type="Pfam" id="PF13419">
    <property type="entry name" value="HAD_2"/>
    <property type="match status" value="1"/>
</dbReference>
<dbReference type="InterPro" id="IPR006439">
    <property type="entry name" value="HAD-SF_hydro_IA"/>
</dbReference>
<comment type="cofactor">
    <cofactor evidence="2">
        <name>Mg(2+)</name>
        <dbReference type="ChEBI" id="CHEBI:18420"/>
    </cofactor>
</comment>
<dbReference type="InterPro" id="IPR041492">
    <property type="entry name" value="HAD_2"/>
</dbReference>
<accession>A0ABX7MCL8</accession>
<dbReference type="NCBIfam" id="TIGR01449">
    <property type="entry name" value="PGP_bact"/>
    <property type="match status" value="1"/>
</dbReference>
<dbReference type="InterPro" id="IPR023198">
    <property type="entry name" value="PGP-like_dom2"/>
</dbReference>
<keyword evidence="9" id="KW-0119">Carbohydrate metabolism</keyword>
<name>A0ABX7MCL8_9RHOO</name>
<reference evidence="10 11" key="1">
    <citation type="submission" date="2021-02" db="EMBL/GenBank/DDBJ databases">
        <title>Niveibacterium changnyeongensis HC41.</title>
        <authorList>
            <person name="Kang M."/>
        </authorList>
    </citation>
    <scope>NUCLEOTIDE SEQUENCE [LARGE SCALE GENOMIC DNA]</scope>
    <source>
        <strain evidence="10 11">HC41</strain>
    </source>
</reference>
<keyword evidence="11" id="KW-1185">Reference proteome</keyword>
<evidence type="ECO:0000256" key="3">
    <source>
        <dbReference type="ARBA" id="ARBA00004818"/>
    </source>
</evidence>
<dbReference type="SFLD" id="SFLDG01129">
    <property type="entry name" value="C1.5:_HAD__Beta-PGM__Phosphata"/>
    <property type="match status" value="1"/>
</dbReference>
<dbReference type="InterPro" id="IPR023214">
    <property type="entry name" value="HAD_sf"/>
</dbReference>